<dbReference type="GO" id="GO:0006168">
    <property type="term" value="P:adenine salvage"/>
    <property type="evidence" value="ECO:0007669"/>
    <property type="project" value="InterPro"/>
</dbReference>
<dbReference type="SUPFAM" id="SSF53271">
    <property type="entry name" value="PRTase-like"/>
    <property type="match status" value="1"/>
</dbReference>
<dbReference type="InterPro" id="IPR000836">
    <property type="entry name" value="PRTase_dom"/>
</dbReference>
<evidence type="ECO:0000256" key="11">
    <source>
        <dbReference type="HAMAP-Rule" id="MF_00004"/>
    </source>
</evidence>
<dbReference type="NCBIfam" id="NF002634">
    <property type="entry name" value="PRK02304.1-3"/>
    <property type="match status" value="1"/>
</dbReference>
<evidence type="ECO:0000256" key="10">
    <source>
        <dbReference type="ARBA" id="ARBA00022726"/>
    </source>
</evidence>
<evidence type="ECO:0000256" key="8">
    <source>
        <dbReference type="ARBA" id="ARBA00022676"/>
    </source>
</evidence>
<keyword evidence="8 11" id="KW-0328">Glycosyltransferase</keyword>
<dbReference type="GO" id="GO:0044209">
    <property type="term" value="P:AMP salvage"/>
    <property type="evidence" value="ECO:0007669"/>
    <property type="project" value="UniProtKB-UniRule"/>
</dbReference>
<dbReference type="EC" id="2.4.2.7" evidence="6 11"/>
<dbReference type="NCBIfam" id="NF002636">
    <property type="entry name" value="PRK02304.1-5"/>
    <property type="match status" value="1"/>
</dbReference>
<evidence type="ECO:0000256" key="6">
    <source>
        <dbReference type="ARBA" id="ARBA00011893"/>
    </source>
</evidence>
<comment type="function">
    <text evidence="2 11">Catalyzes a salvage reaction resulting in the formation of AMP, that is energically less costly than de novo synthesis.</text>
</comment>
<evidence type="ECO:0000256" key="9">
    <source>
        <dbReference type="ARBA" id="ARBA00022679"/>
    </source>
</evidence>
<comment type="pathway">
    <text evidence="4 11">Purine metabolism; AMP biosynthesis via salvage pathway; AMP from adenine: step 1/1.</text>
</comment>
<evidence type="ECO:0000313" key="14">
    <source>
        <dbReference type="Proteomes" id="UP000239800"/>
    </source>
</evidence>
<accession>A0A2S7KME5</accession>
<evidence type="ECO:0000256" key="3">
    <source>
        <dbReference type="ARBA" id="ARBA00004496"/>
    </source>
</evidence>
<keyword evidence="14" id="KW-1185">Reference proteome</keyword>
<dbReference type="GO" id="GO:0005737">
    <property type="term" value="C:cytoplasm"/>
    <property type="evidence" value="ECO:0007669"/>
    <property type="project" value="UniProtKB-SubCell"/>
</dbReference>
<dbReference type="Pfam" id="PF00156">
    <property type="entry name" value="Pribosyltran"/>
    <property type="match status" value="1"/>
</dbReference>
<dbReference type="GO" id="GO:0016208">
    <property type="term" value="F:AMP binding"/>
    <property type="evidence" value="ECO:0007669"/>
    <property type="project" value="TreeGrafter"/>
</dbReference>
<evidence type="ECO:0000256" key="1">
    <source>
        <dbReference type="ARBA" id="ARBA00000868"/>
    </source>
</evidence>
<gene>
    <name evidence="11" type="primary">apt</name>
    <name evidence="13" type="ORF">BST85_01975</name>
</gene>
<keyword evidence="7 11" id="KW-0963">Cytoplasm</keyword>
<dbReference type="FunFam" id="3.40.50.2020:FF:000021">
    <property type="entry name" value="Adenine phosphoribosyltransferase"/>
    <property type="match status" value="1"/>
</dbReference>
<dbReference type="GO" id="GO:0006166">
    <property type="term" value="P:purine ribonucleoside salvage"/>
    <property type="evidence" value="ECO:0007669"/>
    <property type="project" value="UniProtKB-UniRule"/>
</dbReference>
<dbReference type="GO" id="GO:0002055">
    <property type="term" value="F:adenine binding"/>
    <property type="evidence" value="ECO:0007669"/>
    <property type="project" value="TreeGrafter"/>
</dbReference>
<dbReference type="Proteomes" id="UP000239800">
    <property type="component" value="Unassembled WGS sequence"/>
</dbReference>
<feature type="domain" description="Phosphoribosyltransferase" evidence="12">
    <location>
        <begin position="38"/>
        <end position="144"/>
    </location>
</feature>
<organism evidence="13 14">
    <name type="scientific">Aureitalea marina</name>
    <dbReference type="NCBI Taxonomy" id="930804"/>
    <lineage>
        <taxon>Bacteria</taxon>
        <taxon>Pseudomonadati</taxon>
        <taxon>Bacteroidota</taxon>
        <taxon>Flavobacteriia</taxon>
        <taxon>Flavobacteriales</taxon>
        <taxon>Flavobacteriaceae</taxon>
        <taxon>Aureitalea</taxon>
    </lineage>
</organism>
<dbReference type="CDD" id="cd06223">
    <property type="entry name" value="PRTases_typeI"/>
    <property type="match status" value="1"/>
</dbReference>
<comment type="subunit">
    <text evidence="11">Homodimer.</text>
</comment>
<dbReference type="PANTHER" id="PTHR32315:SF3">
    <property type="entry name" value="ADENINE PHOSPHORIBOSYLTRANSFERASE"/>
    <property type="match status" value="1"/>
</dbReference>
<reference evidence="13 14" key="1">
    <citation type="submission" date="2016-11" db="EMBL/GenBank/DDBJ databases">
        <title>Trade-off between light-utilization and light-protection in marine flavobacteria.</title>
        <authorList>
            <person name="Kumagai Y."/>
        </authorList>
    </citation>
    <scope>NUCLEOTIDE SEQUENCE [LARGE SCALE GENOMIC DNA]</scope>
    <source>
        <strain evidence="13 14">NBRC 107741</strain>
    </source>
</reference>
<dbReference type="AlphaFoldDB" id="A0A2S7KME5"/>
<comment type="caution">
    <text evidence="13">The sequence shown here is derived from an EMBL/GenBank/DDBJ whole genome shotgun (WGS) entry which is preliminary data.</text>
</comment>
<comment type="subcellular location">
    <subcellularLocation>
        <location evidence="3 11">Cytoplasm</location>
    </subcellularLocation>
</comment>
<sequence>MDLTSHIRTIPHFPKRGIAFRDITPLLMDPAASDHCLQMLLERAADLKIDKVVAIESRGFFFGSMMANKLNAGFVPIRKPGKLPYAIEKEFYELEYGADSVEIHKDGINKGERILLHDDVLATGGTAKAACNLIQRLGGEIVQCNFIMELVELNGREKLNGFPVESLLSYP</sequence>
<dbReference type="Gene3D" id="3.40.50.2020">
    <property type="match status" value="1"/>
</dbReference>
<dbReference type="GO" id="GO:0003999">
    <property type="term" value="F:adenine phosphoribosyltransferase activity"/>
    <property type="evidence" value="ECO:0007669"/>
    <property type="project" value="UniProtKB-UniRule"/>
</dbReference>
<evidence type="ECO:0000256" key="7">
    <source>
        <dbReference type="ARBA" id="ARBA00022490"/>
    </source>
</evidence>
<dbReference type="HAMAP" id="MF_00004">
    <property type="entry name" value="Aden_phosphoribosyltr"/>
    <property type="match status" value="1"/>
</dbReference>
<name>A0A2S7KME5_9FLAO</name>
<dbReference type="InterPro" id="IPR050054">
    <property type="entry name" value="UPRTase/APRTase"/>
</dbReference>
<comment type="catalytic activity">
    <reaction evidence="1 11">
        <text>AMP + diphosphate = 5-phospho-alpha-D-ribose 1-diphosphate + adenine</text>
        <dbReference type="Rhea" id="RHEA:16609"/>
        <dbReference type="ChEBI" id="CHEBI:16708"/>
        <dbReference type="ChEBI" id="CHEBI:33019"/>
        <dbReference type="ChEBI" id="CHEBI:58017"/>
        <dbReference type="ChEBI" id="CHEBI:456215"/>
        <dbReference type="EC" id="2.4.2.7"/>
    </reaction>
</comment>
<dbReference type="NCBIfam" id="TIGR01090">
    <property type="entry name" value="apt"/>
    <property type="match status" value="1"/>
</dbReference>
<dbReference type="PANTHER" id="PTHR32315">
    <property type="entry name" value="ADENINE PHOSPHORIBOSYLTRANSFERASE"/>
    <property type="match status" value="1"/>
</dbReference>
<dbReference type="UniPathway" id="UPA00588">
    <property type="reaction ID" value="UER00646"/>
</dbReference>
<dbReference type="InterPro" id="IPR029057">
    <property type="entry name" value="PRTase-like"/>
</dbReference>
<evidence type="ECO:0000259" key="12">
    <source>
        <dbReference type="Pfam" id="PF00156"/>
    </source>
</evidence>
<evidence type="ECO:0000256" key="2">
    <source>
        <dbReference type="ARBA" id="ARBA00003968"/>
    </source>
</evidence>
<dbReference type="InterPro" id="IPR005764">
    <property type="entry name" value="Ade_phspho_trans"/>
</dbReference>
<keyword evidence="9 11" id="KW-0808">Transferase</keyword>
<evidence type="ECO:0000256" key="4">
    <source>
        <dbReference type="ARBA" id="ARBA00004659"/>
    </source>
</evidence>
<dbReference type="OrthoDB" id="9803963at2"/>
<evidence type="ECO:0000256" key="5">
    <source>
        <dbReference type="ARBA" id="ARBA00008391"/>
    </source>
</evidence>
<keyword evidence="10 11" id="KW-0660">Purine salvage</keyword>
<dbReference type="RefSeq" id="WP_104811726.1">
    <property type="nucleotide sequence ID" value="NZ_MQUB01000001.1"/>
</dbReference>
<protein>
    <recommendedName>
        <fullName evidence="6 11">Adenine phosphoribosyltransferase</fullName>
        <shortName evidence="11">APRT</shortName>
        <ecNumber evidence="6 11">2.4.2.7</ecNumber>
    </recommendedName>
</protein>
<dbReference type="EMBL" id="MQUB01000001">
    <property type="protein sequence ID" value="PQB03805.1"/>
    <property type="molecule type" value="Genomic_DNA"/>
</dbReference>
<comment type="similarity">
    <text evidence="5 11">Belongs to the purine/pyrimidine phosphoribosyltransferase family.</text>
</comment>
<evidence type="ECO:0000313" key="13">
    <source>
        <dbReference type="EMBL" id="PQB03805.1"/>
    </source>
</evidence>
<proteinExistence type="inferred from homology"/>